<comment type="subunit">
    <text evidence="6">Interacts transiently with the RNA polymerase catalytic core.</text>
</comment>
<comment type="similarity">
    <text evidence="6">Belongs to the sigma-70 factor family. RpoD/SigA subfamily.</text>
</comment>
<evidence type="ECO:0000313" key="11">
    <source>
        <dbReference type="Proteomes" id="UP001139721"/>
    </source>
</evidence>
<dbReference type="InterPro" id="IPR007127">
    <property type="entry name" value="RNA_pol_sigma_70_r1_1"/>
</dbReference>
<evidence type="ECO:0000259" key="9">
    <source>
        <dbReference type="PROSITE" id="PS00716"/>
    </source>
</evidence>
<dbReference type="Pfam" id="PF04546">
    <property type="entry name" value="Sigma70_ner"/>
    <property type="match status" value="1"/>
</dbReference>
<dbReference type="PROSITE" id="PS00716">
    <property type="entry name" value="SIGMA70_2"/>
    <property type="match status" value="1"/>
</dbReference>
<evidence type="ECO:0000256" key="7">
    <source>
        <dbReference type="SAM" id="Coils"/>
    </source>
</evidence>
<dbReference type="NCBIfam" id="NF004208">
    <property type="entry name" value="PRK05658.1"/>
    <property type="match status" value="1"/>
</dbReference>
<accession>A0A9X2IDT1</accession>
<dbReference type="FunFam" id="1.10.601.10:FF:000002">
    <property type="entry name" value="RNA polymerase sigma factor RpoD"/>
    <property type="match status" value="1"/>
</dbReference>
<dbReference type="InterPro" id="IPR009042">
    <property type="entry name" value="RNA_pol_sigma70_r1_2"/>
</dbReference>
<feature type="region of interest" description="Sigma-70 factor domain-4" evidence="6">
    <location>
        <begin position="550"/>
        <end position="603"/>
    </location>
</feature>
<comment type="function">
    <text evidence="6">Sigma factors are initiation factors that promote the attachment of RNA polymerase to specific initiation sites and are then released. This sigma factor is the primary sigma factor during exponential growth.</text>
</comment>
<dbReference type="GO" id="GO:0005737">
    <property type="term" value="C:cytoplasm"/>
    <property type="evidence" value="ECO:0007669"/>
    <property type="project" value="UniProtKB-SubCell"/>
</dbReference>
<keyword evidence="4 6" id="KW-0238">DNA-binding</keyword>
<feature type="region of interest" description="Sigma-70 factor domain-3" evidence="6">
    <location>
        <begin position="461"/>
        <end position="537"/>
    </location>
</feature>
<dbReference type="Pfam" id="PF00140">
    <property type="entry name" value="Sigma70_r1_2"/>
    <property type="match status" value="1"/>
</dbReference>
<dbReference type="GO" id="GO:0003677">
    <property type="term" value="F:DNA binding"/>
    <property type="evidence" value="ECO:0007669"/>
    <property type="project" value="UniProtKB-UniRule"/>
</dbReference>
<name>A0A9X2IDT1_9GAMM</name>
<reference evidence="10" key="1">
    <citation type="submission" date="2021-11" db="EMBL/GenBank/DDBJ databases">
        <title>Legionella maioricencis sp. nov., a new species isolated from hot water samples in Mallorca.</title>
        <authorList>
            <person name="Crespi S."/>
            <person name="Drasar V."/>
            <person name="Salva-Serra F."/>
            <person name="Jaen-Luchoro D."/>
            <person name="Pineiro-Iglesias B."/>
            <person name="Aliaga F."/>
            <person name="Fernandez-Juarez V."/>
            <person name="Coll G."/>
            <person name="Moore E.R.B."/>
            <person name="Bennasar-Figueras A."/>
        </authorList>
    </citation>
    <scope>NUCLEOTIDE SEQUENCE</scope>
    <source>
        <strain evidence="10">HCPI-6</strain>
    </source>
</reference>
<comment type="subcellular location">
    <subcellularLocation>
        <location evidence="6">Cytoplasm</location>
    </subcellularLocation>
</comment>
<dbReference type="PROSITE" id="PS00715">
    <property type="entry name" value="SIGMA70_1"/>
    <property type="match status" value="1"/>
</dbReference>
<sequence length="619" mass="71316">MNDQEQQSSQITKVISLGKEQGYLTYSQINDLLPNIVDTEHFDVIISMLEGMNIKVFEQPPGDDELALLLNTEEVPDIEEAAMVLASVDKETGRTTDPVRMYMREMGTVELLTREGEIRIAKRIEEGIYQVLRSLAHYPETVQLVLDDYDRFNAEEIRLNEIISGFADSEEEIAPASSIGSMLDEEQQVEVLLSVDDEDEDGEGGLAEVDDGPNPEQAKVYFDELRENFDNAMVALKEHGRTNAKTLLLLETMSDSFLKLKLTSRQVDRLTRHFRQLRNHIREFERGIMRLCIEKARIPRKLFIDTFPGQETDLKWLETLTSKNGKKLDIQRIQEYTDEILRLQSRLASFEIEYGLTISEIKDINRKMSIGEAKARRAKKEMVEANLRLVISIAKKYTNRGLQFLDLIQEGNIGLMKAVDKFEYRRGYKFSTYATWWIRQAITRSIADQARTIRIPVHMIETINKLNRISRQILQETGREATPEELAEKMELSEDKIRKVLKIAKEPISMETPVGDDDDSHLGDFIEDNNIESPIDMATAEGLREATLEILETLTPREAKVLRMRFGIEMNTDHTLEEVGKQFDVTRERIRQIEAKALRKLRHPSRSEKLRSFLEGDES</sequence>
<dbReference type="CDD" id="cd06171">
    <property type="entry name" value="Sigma70_r4"/>
    <property type="match status" value="1"/>
</dbReference>
<dbReference type="InterPro" id="IPR028630">
    <property type="entry name" value="Sigma70_RpoD"/>
</dbReference>
<dbReference type="InterPro" id="IPR000943">
    <property type="entry name" value="RNA_pol_sigma70"/>
</dbReference>
<evidence type="ECO:0000256" key="4">
    <source>
        <dbReference type="ARBA" id="ARBA00023125"/>
    </source>
</evidence>
<feature type="region of interest" description="Sigma-70 factor domain-2" evidence="6">
    <location>
        <begin position="382"/>
        <end position="452"/>
    </location>
</feature>
<evidence type="ECO:0000313" key="10">
    <source>
        <dbReference type="EMBL" id="MCL9685103.1"/>
    </source>
</evidence>
<gene>
    <name evidence="6 10" type="primary">rpoD</name>
    <name evidence="10" type="ORF">LOX96_13430</name>
</gene>
<dbReference type="InterPro" id="IPR042189">
    <property type="entry name" value="RNA_pol_sigma_70_r1_1_sf"/>
</dbReference>
<feature type="domain" description="RNA polymerase sigma-70" evidence="8">
    <location>
        <begin position="406"/>
        <end position="419"/>
    </location>
</feature>
<dbReference type="Pfam" id="PF04545">
    <property type="entry name" value="Sigma70_r4"/>
    <property type="match status" value="1"/>
</dbReference>
<dbReference type="Proteomes" id="UP001139721">
    <property type="component" value="Unassembled WGS sequence"/>
</dbReference>
<dbReference type="Gene3D" id="1.10.220.120">
    <property type="entry name" value="Sigma-70 factor, region 1.1"/>
    <property type="match status" value="1"/>
</dbReference>
<dbReference type="FunFam" id="1.10.10.10:FF:000004">
    <property type="entry name" value="RNA polymerase sigma factor SigA"/>
    <property type="match status" value="1"/>
</dbReference>
<dbReference type="NCBIfam" id="TIGR02937">
    <property type="entry name" value="sigma70-ECF"/>
    <property type="match status" value="1"/>
</dbReference>
<dbReference type="SUPFAM" id="SSF88659">
    <property type="entry name" value="Sigma3 and sigma4 domains of RNA polymerase sigma factors"/>
    <property type="match status" value="2"/>
</dbReference>
<feature type="domain" description="RNA polymerase sigma-70" evidence="9">
    <location>
        <begin position="575"/>
        <end position="601"/>
    </location>
</feature>
<dbReference type="GO" id="GO:0016987">
    <property type="term" value="F:sigma factor activity"/>
    <property type="evidence" value="ECO:0007669"/>
    <property type="project" value="UniProtKB-UniRule"/>
</dbReference>
<organism evidence="10 11">
    <name type="scientific">Legionella maioricensis</name>
    <dbReference type="NCBI Taxonomy" id="2896528"/>
    <lineage>
        <taxon>Bacteria</taxon>
        <taxon>Pseudomonadati</taxon>
        <taxon>Pseudomonadota</taxon>
        <taxon>Gammaproteobacteria</taxon>
        <taxon>Legionellales</taxon>
        <taxon>Legionellaceae</taxon>
        <taxon>Legionella</taxon>
    </lineage>
</organism>
<feature type="short sequence motif" description="Interaction with polymerase core subunit RpoC" evidence="6">
    <location>
        <begin position="406"/>
        <end position="409"/>
    </location>
</feature>
<evidence type="ECO:0000256" key="2">
    <source>
        <dbReference type="ARBA" id="ARBA00023015"/>
    </source>
</evidence>
<evidence type="ECO:0000256" key="6">
    <source>
        <dbReference type="HAMAP-Rule" id="MF_00963"/>
    </source>
</evidence>
<dbReference type="AlphaFoldDB" id="A0A9X2IDT1"/>
<dbReference type="InterPro" id="IPR013324">
    <property type="entry name" value="RNA_pol_sigma_r3/r4-like"/>
</dbReference>
<dbReference type="InterPro" id="IPR036388">
    <property type="entry name" value="WH-like_DNA-bd_sf"/>
</dbReference>
<keyword evidence="5 6" id="KW-0804">Transcription</keyword>
<evidence type="ECO:0000256" key="1">
    <source>
        <dbReference type="ARBA" id="ARBA00022490"/>
    </source>
</evidence>
<dbReference type="InterPro" id="IPR007630">
    <property type="entry name" value="RNA_pol_sigma70_r4"/>
</dbReference>
<protein>
    <recommendedName>
        <fullName evidence="6">RNA polymerase sigma factor RpoD</fullName>
    </recommendedName>
    <alternativeName>
        <fullName evidence="6">Sigma-70</fullName>
    </alternativeName>
</protein>
<dbReference type="PANTHER" id="PTHR30603:SF60">
    <property type="entry name" value="RNA POLYMERASE SIGMA FACTOR RPOD"/>
    <property type="match status" value="1"/>
</dbReference>
<dbReference type="InterPro" id="IPR014284">
    <property type="entry name" value="RNA_pol_sigma-70_dom"/>
</dbReference>
<keyword evidence="2 6" id="KW-0805">Transcription regulation</keyword>
<dbReference type="SUPFAM" id="SSF88946">
    <property type="entry name" value="Sigma2 domain of RNA polymerase sigma factors"/>
    <property type="match status" value="1"/>
</dbReference>
<keyword evidence="11" id="KW-1185">Reference proteome</keyword>
<keyword evidence="7" id="KW-0175">Coiled coil</keyword>
<evidence type="ECO:0000256" key="3">
    <source>
        <dbReference type="ARBA" id="ARBA00023082"/>
    </source>
</evidence>
<feature type="coiled-coil region" evidence="7">
    <location>
        <begin position="333"/>
        <end position="381"/>
    </location>
</feature>
<dbReference type="InterPro" id="IPR007624">
    <property type="entry name" value="RNA_pol_sigma70_r3"/>
</dbReference>
<keyword evidence="1 6" id="KW-0963">Cytoplasm</keyword>
<dbReference type="GO" id="GO:0006352">
    <property type="term" value="P:DNA-templated transcription initiation"/>
    <property type="evidence" value="ECO:0007669"/>
    <property type="project" value="UniProtKB-UniRule"/>
</dbReference>
<keyword evidence="3 6" id="KW-0731">Sigma factor</keyword>
<dbReference type="Gene3D" id="1.10.10.10">
    <property type="entry name" value="Winged helix-like DNA-binding domain superfamily/Winged helix DNA-binding domain"/>
    <property type="match status" value="2"/>
</dbReference>
<comment type="caution">
    <text evidence="10">The sequence shown here is derived from an EMBL/GenBank/DDBJ whole genome shotgun (WGS) entry which is preliminary data.</text>
</comment>
<feature type="DNA-binding region" description="H-T-H motif" evidence="6">
    <location>
        <begin position="576"/>
        <end position="595"/>
    </location>
</feature>
<evidence type="ECO:0000256" key="5">
    <source>
        <dbReference type="ARBA" id="ARBA00023163"/>
    </source>
</evidence>
<dbReference type="PRINTS" id="PR00046">
    <property type="entry name" value="SIGMA70FCT"/>
</dbReference>
<dbReference type="Pfam" id="PF03979">
    <property type="entry name" value="Sigma70_r1_1"/>
    <property type="match status" value="1"/>
</dbReference>
<dbReference type="InterPro" id="IPR007631">
    <property type="entry name" value="RNA_pol_sigma_70_non-ess"/>
</dbReference>
<dbReference type="Pfam" id="PF04542">
    <property type="entry name" value="Sigma70_r2"/>
    <property type="match status" value="1"/>
</dbReference>
<dbReference type="InterPro" id="IPR050239">
    <property type="entry name" value="Sigma-70_RNA_pol_init_factors"/>
</dbReference>
<dbReference type="Pfam" id="PF04539">
    <property type="entry name" value="Sigma70_r3"/>
    <property type="match status" value="1"/>
</dbReference>
<evidence type="ECO:0000259" key="8">
    <source>
        <dbReference type="PROSITE" id="PS00715"/>
    </source>
</evidence>
<dbReference type="EMBL" id="JAJKBJ010000018">
    <property type="protein sequence ID" value="MCL9685103.1"/>
    <property type="molecule type" value="Genomic_DNA"/>
</dbReference>
<dbReference type="HAMAP" id="MF_00963">
    <property type="entry name" value="Sigma70_RpoD_SigA"/>
    <property type="match status" value="1"/>
</dbReference>
<proteinExistence type="inferred from homology"/>
<dbReference type="InterPro" id="IPR012760">
    <property type="entry name" value="RNA_pol_sigma_RpoD_C"/>
</dbReference>
<dbReference type="InterPro" id="IPR007627">
    <property type="entry name" value="RNA_pol_sigma70_r2"/>
</dbReference>
<dbReference type="FunFam" id="1.10.10.10:FF:000002">
    <property type="entry name" value="RNA polymerase sigma factor SigA"/>
    <property type="match status" value="1"/>
</dbReference>
<dbReference type="InterPro" id="IPR013325">
    <property type="entry name" value="RNA_pol_sigma_r2"/>
</dbReference>
<dbReference type="NCBIfam" id="TIGR02393">
    <property type="entry name" value="RpoD_Cterm"/>
    <property type="match status" value="1"/>
</dbReference>
<dbReference type="Gene3D" id="1.10.601.10">
    <property type="entry name" value="RNA Polymerase Primary Sigma Factor"/>
    <property type="match status" value="1"/>
</dbReference>
<dbReference type="PANTHER" id="PTHR30603">
    <property type="entry name" value="RNA POLYMERASE SIGMA FACTOR RPO"/>
    <property type="match status" value="1"/>
</dbReference>